<accession>A0ABZ0YZ99</accession>
<evidence type="ECO:0000313" key="2">
    <source>
        <dbReference type="Proteomes" id="UP001348805"/>
    </source>
</evidence>
<evidence type="ECO:0000313" key="1">
    <source>
        <dbReference type="EMBL" id="WQJ51151.1"/>
    </source>
</evidence>
<proteinExistence type="predicted"/>
<dbReference type="Gene3D" id="1.20.120.20">
    <property type="entry name" value="Apolipoprotein"/>
    <property type="match status" value="1"/>
</dbReference>
<reference evidence="1 2" key="1">
    <citation type="submission" date="2023-11" db="EMBL/GenBank/DDBJ databases">
        <authorList>
            <person name="Cook R."/>
            <person name="Crisci M."/>
            <person name="Pye H."/>
            <person name="Adriaenssens E."/>
            <person name="Santini J."/>
        </authorList>
    </citation>
    <scope>NUCLEOTIDE SEQUENCE [LARGE SCALE GENOMIC DNA]</scope>
    <source>
        <strain evidence="1">Lak_Megaphage_RVC_AP3_GC26</strain>
    </source>
</reference>
<dbReference type="Proteomes" id="UP001348805">
    <property type="component" value="Segment"/>
</dbReference>
<sequence length="458" mass="51544">MALYLNNAQYGSGNQSSQDTLIHSYNKFFFSDYNHAKTVLLQKDMKPGEVTFAYYYDLKVPYGQNVIFAVGPLSESGCNTIFKNADDIDNIKDVLDETIADINASVSNMETKVDGIIEECRNPLLKKIEKNSNDIVSIKRDISTIKSDIVNTNDTLTSKINQVNNQLIAQMSKDKTILINKINDTSNDIVKYIDNTSNAIINYINRSVSLAVDNVTTDYTQKNDDTSMTLSDAISTLKLNLEQSISDLSGKHDRDITDLQRIIDEAKGKVTENTTNLSQYIQQNNSSLIKLNTSINNVNNTLDERITNLRYDFEALEIPKKFHDLSTSIATVTTQSNVDHEKLKAIDNLDSRLSTCEGRYEKHFKMDMVRLNGNIADINTSISKIIETIDNIKIQTGTSEGTVQDKFDTINSQLFNISERLSKIDSSINALETKFAGNETYHNELLNELSSYKNSLDY</sequence>
<protein>
    <recommendedName>
        <fullName evidence="3">Tail fiber protein</fullName>
    </recommendedName>
</protein>
<name>A0ABZ0YZ99_9CAUD</name>
<keyword evidence="2" id="KW-1185">Reference proteome</keyword>
<evidence type="ECO:0008006" key="3">
    <source>
        <dbReference type="Google" id="ProtNLM"/>
    </source>
</evidence>
<organism evidence="1 2">
    <name type="scientific">phage Lak_Megaphage_RVC_AP3_GC26</name>
    <dbReference type="NCBI Taxonomy" id="3109225"/>
    <lineage>
        <taxon>Viruses</taxon>
        <taxon>Duplodnaviria</taxon>
        <taxon>Heunggongvirae</taxon>
        <taxon>Uroviricota</taxon>
        <taxon>Caudoviricetes</taxon>
        <taxon>Caudoviricetes code 15 clade</taxon>
    </lineage>
</organism>
<dbReference type="EMBL" id="OR769219">
    <property type="protein sequence ID" value="WQJ51151.1"/>
    <property type="molecule type" value="Genomic_DNA"/>
</dbReference>